<name>A0A8S9YG64_9TREM</name>
<sequence>MALNVSRKLHLPTFCLGFDILFASFVWLSVRIGADPSLPIPAKQIDTEEFLDTYNSYNWYTINRKQVNATVLAFVTPWNKHGYEVAETFAAKFDIISPVWFQVLARKKAYTVLGIPNINKVWLERVRSANSAIKIAPRFIFDEWSSADFFETFSVSPNANACISNIVHVLKNHKFDGAVLELWSQFSGTTEQNLIDFIVRASQALREAQLLTILVIPPPFYHNDIPSRFGKRQFDKLTHHLDYFSLMTYDFSPPSSPGPNSPIDWVEKSIRHLVPEGSVRQHHERAQILTGFNFYGLHHVPDRQFGDHILGHQFVDVVNTSRAKFLWDEKAAEHYLKFRDAEGHDHYVYYPTLMSVARRIALIESLGTGAAIWEIGQGLDSFYSYL</sequence>
<dbReference type="InterPro" id="IPR017853">
    <property type="entry name" value="GH"/>
</dbReference>
<dbReference type="PANTHER" id="PTHR46066">
    <property type="entry name" value="CHITINASE DOMAIN-CONTAINING PROTEIN 1 FAMILY MEMBER"/>
    <property type="match status" value="1"/>
</dbReference>
<comment type="similarity">
    <text evidence="1">Belongs to the glycosyl hydrolase 18 family.</text>
</comment>
<dbReference type="InterPro" id="IPR001223">
    <property type="entry name" value="Glyco_hydro18_cat"/>
</dbReference>
<organism evidence="4 5">
    <name type="scientific">Paragonimus skrjabini miyazakii</name>
    <dbReference type="NCBI Taxonomy" id="59628"/>
    <lineage>
        <taxon>Eukaryota</taxon>
        <taxon>Metazoa</taxon>
        <taxon>Spiralia</taxon>
        <taxon>Lophotrochozoa</taxon>
        <taxon>Platyhelminthes</taxon>
        <taxon>Trematoda</taxon>
        <taxon>Digenea</taxon>
        <taxon>Plagiorchiida</taxon>
        <taxon>Troglotremata</taxon>
        <taxon>Troglotrematidae</taxon>
        <taxon>Paragonimus</taxon>
    </lineage>
</organism>
<keyword evidence="5" id="KW-1185">Reference proteome</keyword>
<dbReference type="InterPro" id="IPR011583">
    <property type="entry name" value="Chitinase_II/V-like_cat"/>
</dbReference>
<gene>
    <name evidence="4" type="ORF">EG68_09498</name>
</gene>
<evidence type="ECO:0000256" key="1">
    <source>
        <dbReference type="ARBA" id="ARBA00009336"/>
    </source>
</evidence>
<dbReference type="SMART" id="SM00636">
    <property type="entry name" value="Glyco_18"/>
    <property type="match status" value="1"/>
</dbReference>
<feature type="domain" description="GH18" evidence="3">
    <location>
        <begin position="69"/>
        <end position="386"/>
    </location>
</feature>
<dbReference type="InterPro" id="IPR029070">
    <property type="entry name" value="Chitinase_insertion_sf"/>
</dbReference>
<comment type="caution">
    <text evidence="4">The sequence shown here is derived from an EMBL/GenBank/DDBJ whole genome shotgun (WGS) entry which is preliminary data.</text>
</comment>
<dbReference type="Gene3D" id="3.10.50.10">
    <property type="match status" value="1"/>
</dbReference>
<dbReference type="GO" id="GO:0012505">
    <property type="term" value="C:endomembrane system"/>
    <property type="evidence" value="ECO:0007669"/>
    <property type="project" value="TreeGrafter"/>
</dbReference>
<accession>A0A8S9YG64</accession>
<dbReference type="AlphaFoldDB" id="A0A8S9YG64"/>
<dbReference type="Proteomes" id="UP000822476">
    <property type="component" value="Unassembled WGS sequence"/>
</dbReference>
<dbReference type="OrthoDB" id="10254444at2759"/>
<dbReference type="GO" id="GO:0008061">
    <property type="term" value="F:chitin binding"/>
    <property type="evidence" value="ECO:0007669"/>
    <property type="project" value="InterPro"/>
</dbReference>
<reference evidence="4" key="1">
    <citation type="submission" date="2019-07" db="EMBL/GenBank/DDBJ databases">
        <title>Annotation for the trematode Paragonimus miyazaki's.</title>
        <authorList>
            <person name="Choi Y.-J."/>
        </authorList>
    </citation>
    <scope>NUCLEOTIDE SEQUENCE</scope>
    <source>
        <strain evidence="4">Japan</strain>
    </source>
</reference>
<dbReference type="GO" id="GO:0070492">
    <property type="term" value="F:oligosaccharide binding"/>
    <property type="evidence" value="ECO:0007669"/>
    <property type="project" value="TreeGrafter"/>
</dbReference>
<dbReference type="SUPFAM" id="SSF51445">
    <property type="entry name" value="(Trans)glycosidases"/>
    <property type="match status" value="1"/>
</dbReference>
<dbReference type="Pfam" id="PF00704">
    <property type="entry name" value="Glyco_hydro_18"/>
    <property type="match status" value="1"/>
</dbReference>
<evidence type="ECO:0000313" key="4">
    <source>
        <dbReference type="EMBL" id="KAF7233457.1"/>
    </source>
</evidence>
<dbReference type="FunFam" id="3.20.20.80:FF:000028">
    <property type="entry name" value="Chitinase domain-containing protein 1"/>
    <property type="match status" value="1"/>
</dbReference>
<evidence type="ECO:0000256" key="2">
    <source>
        <dbReference type="ARBA" id="ARBA00040976"/>
    </source>
</evidence>
<evidence type="ECO:0000259" key="3">
    <source>
        <dbReference type="PROSITE" id="PS51910"/>
    </source>
</evidence>
<dbReference type="GO" id="GO:0005975">
    <property type="term" value="P:carbohydrate metabolic process"/>
    <property type="evidence" value="ECO:0007669"/>
    <property type="project" value="InterPro"/>
</dbReference>
<dbReference type="PROSITE" id="PS51910">
    <property type="entry name" value="GH18_2"/>
    <property type="match status" value="1"/>
</dbReference>
<evidence type="ECO:0000313" key="5">
    <source>
        <dbReference type="Proteomes" id="UP000822476"/>
    </source>
</evidence>
<dbReference type="Gene3D" id="3.20.20.80">
    <property type="entry name" value="Glycosidases"/>
    <property type="match status" value="1"/>
</dbReference>
<dbReference type="PANTHER" id="PTHR46066:SF2">
    <property type="entry name" value="CHITINASE DOMAIN-CONTAINING PROTEIN 1"/>
    <property type="match status" value="1"/>
</dbReference>
<dbReference type="EMBL" id="JTDE01021063">
    <property type="protein sequence ID" value="KAF7233457.1"/>
    <property type="molecule type" value="Genomic_DNA"/>
</dbReference>
<proteinExistence type="inferred from homology"/>
<protein>
    <recommendedName>
        <fullName evidence="2">Chitinase domain-containing protein 1</fullName>
    </recommendedName>
</protein>